<evidence type="ECO:0000259" key="3">
    <source>
        <dbReference type="Pfam" id="PF21530"/>
    </source>
</evidence>
<reference evidence="4 5" key="1">
    <citation type="submission" date="2024-01" db="EMBL/GenBank/DDBJ databases">
        <title>Genome assemblies of Stephania.</title>
        <authorList>
            <person name="Yang L."/>
        </authorList>
    </citation>
    <scope>NUCLEOTIDE SEQUENCE [LARGE SCALE GENOMIC DNA]</scope>
    <source>
        <strain evidence="4">YNDBR</strain>
        <tissue evidence="4">Leaf</tissue>
    </source>
</reference>
<dbReference type="CDD" id="cd18809">
    <property type="entry name" value="SF1_C_RecD"/>
    <property type="match status" value="1"/>
</dbReference>
<dbReference type="EC" id="5.6.2.3" evidence="1"/>
<dbReference type="GO" id="GO:0000723">
    <property type="term" value="P:telomere maintenance"/>
    <property type="evidence" value="ECO:0007669"/>
    <property type="project" value="InterPro"/>
</dbReference>
<dbReference type="AlphaFoldDB" id="A0AAP0EC57"/>
<evidence type="ECO:0000313" key="5">
    <source>
        <dbReference type="Proteomes" id="UP001420932"/>
    </source>
</evidence>
<keyword evidence="1" id="KW-0234">DNA repair</keyword>
<keyword evidence="1" id="KW-0227">DNA damage</keyword>
<protein>
    <recommendedName>
        <fullName evidence="1">ATP-dependent DNA helicase</fullName>
        <ecNumber evidence="1">5.6.2.3</ecNumber>
    </recommendedName>
</protein>
<dbReference type="EMBL" id="JBBNAF010000013">
    <property type="protein sequence ID" value="KAK9086408.1"/>
    <property type="molecule type" value="Genomic_DNA"/>
</dbReference>
<comment type="catalytic activity">
    <reaction evidence="1">
        <text>ATP + H2O = ADP + phosphate + H(+)</text>
        <dbReference type="Rhea" id="RHEA:13065"/>
        <dbReference type="ChEBI" id="CHEBI:15377"/>
        <dbReference type="ChEBI" id="CHEBI:15378"/>
        <dbReference type="ChEBI" id="CHEBI:30616"/>
        <dbReference type="ChEBI" id="CHEBI:43474"/>
        <dbReference type="ChEBI" id="CHEBI:456216"/>
        <dbReference type="EC" id="5.6.2.3"/>
    </reaction>
</comment>
<dbReference type="FunFam" id="3.40.50.300:FF:002884">
    <property type="entry name" value="ATP-dependent DNA helicase"/>
    <property type="match status" value="1"/>
</dbReference>
<name>A0AAP0EC57_9MAGN</name>
<dbReference type="InterPro" id="IPR049163">
    <property type="entry name" value="Pif1-like_2B_dom"/>
</dbReference>
<keyword evidence="1" id="KW-0347">Helicase</keyword>
<sequence>MYTVSPLDRERYYLRLLLNHVRGPISFEDLRTVDGFTFETFKQSAEKRGLLEDDDSVTQCLREAANVHMPRSLRRLFATILVFCEPIRVRELWDEFKTYMIEDYKNANKNDHSLDESFFINCCLKDLTNYLSQHQKNITDYDLPQLTSESITNINKFIDEEKSIQISTEDLDSIRKLNIQQKNAFDSVIHSIDTHAHTIFFIDGPGGRGKTFLYKSILAYIRSKGLIALATATSGIAAMSLPGGRTAHSRFKIPILLDSTSTCFISKQSDLADLLRHASLIIWDEATMAHRHALEALDRTLRDITDIDDFFGGKNIVLGGDFRQVLPVVPNGTRSETIDASLIRSPFWKNVIKIKLNNNMRAINDCLFADFLLRIGNGEENSIKEDMIKVPDEINIPWRGDQTIHDLIDFTFSSLHESSNNKEYIINRAILTPTNESVEQINNLVVQKFLGQTYIYYSFDSVEDDSLHLYQQEYLNSISPGGLPPHRLILKIGCPVILLRNLDPQIGLCNGTRLICRVFHRNIIDAEIANGPFKGTRVFIPRIPLKPSDNVKMPFKLIRKQFPIKLAFALTINKSQGQTIPNVGVYLPEHVFSHGQLYVALSRGVSLSQTKILVKHGKIDRHIGTFTKNVVYRDVLHNCT</sequence>
<evidence type="ECO:0000256" key="1">
    <source>
        <dbReference type="RuleBase" id="RU363044"/>
    </source>
</evidence>
<keyword evidence="5" id="KW-1185">Reference proteome</keyword>
<dbReference type="SUPFAM" id="SSF52540">
    <property type="entry name" value="P-loop containing nucleoside triphosphate hydrolases"/>
    <property type="match status" value="2"/>
</dbReference>
<evidence type="ECO:0000259" key="2">
    <source>
        <dbReference type="Pfam" id="PF05970"/>
    </source>
</evidence>
<dbReference type="GO" id="GO:0043139">
    <property type="term" value="F:5'-3' DNA helicase activity"/>
    <property type="evidence" value="ECO:0007669"/>
    <property type="project" value="UniProtKB-EC"/>
</dbReference>
<dbReference type="GO" id="GO:0006281">
    <property type="term" value="P:DNA repair"/>
    <property type="evidence" value="ECO:0007669"/>
    <property type="project" value="UniProtKB-KW"/>
</dbReference>
<dbReference type="PANTHER" id="PTHR10492:SF94">
    <property type="entry name" value="ATP-DEPENDENT DNA HELICASE"/>
    <property type="match status" value="1"/>
</dbReference>
<dbReference type="Proteomes" id="UP001420932">
    <property type="component" value="Unassembled WGS sequence"/>
</dbReference>
<proteinExistence type="inferred from homology"/>
<dbReference type="Gene3D" id="3.40.50.300">
    <property type="entry name" value="P-loop containing nucleotide triphosphate hydrolases"/>
    <property type="match status" value="2"/>
</dbReference>
<dbReference type="PANTHER" id="PTHR10492">
    <property type="match status" value="1"/>
</dbReference>
<organism evidence="4 5">
    <name type="scientific">Stephania yunnanensis</name>
    <dbReference type="NCBI Taxonomy" id="152371"/>
    <lineage>
        <taxon>Eukaryota</taxon>
        <taxon>Viridiplantae</taxon>
        <taxon>Streptophyta</taxon>
        <taxon>Embryophyta</taxon>
        <taxon>Tracheophyta</taxon>
        <taxon>Spermatophyta</taxon>
        <taxon>Magnoliopsida</taxon>
        <taxon>Ranunculales</taxon>
        <taxon>Menispermaceae</taxon>
        <taxon>Menispermoideae</taxon>
        <taxon>Cissampelideae</taxon>
        <taxon>Stephania</taxon>
    </lineage>
</organism>
<dbReference type="GO" id="GO:0005524">
    <property type="term" value="F:ATP binding"/>
    <property type="evidence" value="ECO:0007669"/>
    <property type="project" value="UniProtKB-KW"/>
</dbReference>
<feature type="domain" description="DNA helicase Pif1-like 2B" evidence="3">
    <location>
        <begin position="473"/>
        <end position="515"/>
    </location>
</feature>
<keyword evidence="1" id="KW-0547">Nucleotide-binding</keyword>
<accession>A0AAP0EC57</accession>
<keyword evidence="1" id="KW-0233">DNA recombination</keyword>
<evidence type="ECO:0000313" key="4">
    <source>
        <dbReference type="EMBL" id="KAK9086408.1"/>
    </source>
</evidence>
<dbReference type="InterPro" id="IPR027417">
    <property type="entry name" value="P-loop_NTPase"/>
</dbReference>
<keyword evidence="1" id="KW-0067">ATP-binding</keyword>
<comment type="caution">
    <text evidence="4">The sequence shown here is derived from an EMBL/GenBank/DDBJ whole genome shotgun (WGS) entry which is preliminary data.</text>
</comment>
<gene>
    <name evidence="4" type="ORF">Syun_028802</name>
</gene>
<comment type="similarity">
    <text evidence="1">Belongs to the helicase family.</text>
</comment>
<dbReference type="GO" id="GO:0016787">
    <property type="term" value="F:hydrolase activity"/>
    <property type="evidence" value="ECO:0007669"/>
    <property type="project" value="UniProtKB-KW"/>
</dbReference>
<dbReference type="InterPro" id="IPR010285">
    <property type="entry name" value="DNA_helicase_pif1-like_DEAD"/>
</dbReference>
<feature type="domain" description="DNA helicase Pif1-like DEAD-box helicase" evidence="2">
    <location>
        <begin position="176"/>
        <end position="384"/>
    </location>
</feature>
<dbReference type="GO" id="GO:0006310">
    <property type="term" value="P:DNA recombination"/>
    <property type="evidence" value="ECO:0007669"/>
    <property type="project" value="UniProtKB-KW"/>
</dbReference>
<keyword evidence="1" id="KW-0378">Hydrolase</keyword>
<dbReference type="Pfam" id="PF05970">
    <property type="entry name" value="PIF1"/>
    <property type="match status" value="1"/>
</dbReference>
<dbReference type="Pfam" id="PF21530">
    <property type="entry name" value="Pif1_2B_dom"/>
    <property type="match status" value="1"/>
</dbReference>
<comment type="cofactor">
    <cofactor evidence="1">
        <name>Mg(2+)</name>
        <dbReference type="ChEBI" id="CHEBI:18420"/>
    </cofactor>
</comment>